<comment type="caution">
    <text evidence="4">The sequence shown here is derived from an EMBL/GenBank/DDBJ whole genome shotgun (WGS) entry which is preliminary data.</text>
</comment>
<accession>A0A176WDM4</accession>
<evidence type="ECO:0000259" key="2">
    <source>
        <dbReference type="Pfam" id="PF00462"/>
    </source>
</evidence>
<dbReference type="Gene3D" id="1.10.10.10">
    <property type="entry name" value="Winged helix-like DNA-binding domain superfamily/Winged helix DNA-binding domain"/>
    <property type="match status" value="1"/>
</dbReference>
<dbReference type="SUPFAM" id="SSF52833">
    <property type="entry name" value="Thioredoxin-like"/>
    <property type="match status" value="1"/>
</dbReference>
<feature type="compositionally biased region" description="Basic and acidic residues" evidence="1">
    <location>
        <begin position="231"/>
        <end position="249"/>
    </location>
</feature>
<feature type="domain" description="DUF547" evidence="3">
    <location>
        <begin position="543"/>
        <end position="669"/>
    </location>
</feature>
<feature type="region of interest" description="Disordered" evidence="1">
    <location>
        <begin position="93"/>
        <end position="125"/>
    </location>
</feature>
<dbReference type="InterPro" id="IPR036249">
    <property type="entry name" value="Thioredoxin-like_sf"/>
</dbReference>
<evidence type="ECO:0000313" key="4">
    <source>
        <dbReference type="EMBL" id="OAE30753.1"/>
    </source>
</evidence>
<dbReference type="InterPro" id="IPR002109">
    <property type="entry name" value="Glutaredoxin"/>
</dbReference>
<feature type="domain" description="Glutaredoxin" evidence="2">
    <location>
        <begin position="258"/>
        <end position="317"/>
    </location>
</feature>
<dbReference type="PANTHER" id="PTHR46361:SF3">
    <property type="entry name" value="ELECTRON CARRIER_ PROTEIN DISULFIDE OXIDOREDUCTASE"/>
    <property type="match status" value="1"/>
</dbReference>
<dbReference type="PROSITE" id="PS51354">
    <property type="entry name" value="GLUTAREDOXIN_2"/>
    <property type="match status" value="1"/>
</dbReference>
<dbReference type="PANTHER" id="PTHR46361">
    <property type="entry name" value="ELECTRON CARRIER/ PROTEIN DISULFIDE OXIDOREDUCTASE"/>
    <property type="match status" value="1"/>
</dbReference>
<dbReference type="CDD" id="cd04371">
    <property type="entry name" value="DEP"/>
    <property type="match status" value="1"/>
</dbReference>
<evidence type="ECO:0000256" key="1">
    <source>
        <dbReference type="SAM" id="MobiDB-lite"/>
    </source>
</evidence>
<gene>
    <name evidence="4" type="ORF">AXG93_2265s1120</name>
</gene>
<feature type="compositionally biased region" description="Low complexity" evidence="1">
    <location>
        <begin position="47"/>
        <end position="65"/>
    </location>
</feature>
<dbReference type="Gene3D" id="3.40.30.10">
    <property type="entry name" value="Glutaredoxin"/>
    <property type="match status" value="1"/>
</dbReference>
<evidence type="ECO:0000259" key="3">
    <source>
        <dbReference type="Pfam" id="PF04784"/>
    </source>
</evidence>
<proteinExistence type="predicted"/>
<dbReference type="AlphaFoldDB" id="A0A176WDM4"/>
<feature type="region of interest" description="Disordered" evidence="1">
    <location>
        <begin position="1"/>
        <end position="65"/>
    </location>
</feature>
<dbReference type="InterPro" id="IPR006869">
    <property type="entry name" value="DUF547"/>
</dbReference>
<feature type="region of interest" description="Disordered" evidence="1">
    <location>
        <begin position="164"/>
        <end position="207"/>
    </location>
</feature>
<feature type="region of interest" description="Disordered" evidence="1">
    <location>
        <begin position="231"/>
        <end position="254"/>
    </location>
</feature>
<dbReference type="SUPFAM" id="SSF46785">
    <property type="entry name" value="Winged helix' DNA-binding domain"/>
    <property type="match status" value="1"/>
</dbReference>
<dbReference type="InterPro" id="IPR036390">
    <property type="entry name" value="WH_DNA-bd_sf"/>
</dbReference>
<organism evidence="4 5">
    <name type="scientific">Marchantia polymorpha subsp. ruderalis</name>
    <dbReference type="NCBI Taxonomy" id="1480154"/>
    <lineage>
        <taxon>Eukaryota</taxon>
        <taxon>Viridiplantae</taxon>
        <taxon>Streptophyta</taxon>
        <taxon>Embryophyta</taxon>
        <taxon>Marchantiophyta</taxon>
        <taxon>Marchantiopsida</taxon>
        <taxon>Marchantiidae</taxon>
        <taxon>Marchantiales</taxon>
        <taxon>Marchantiaceae</taxon>
        <taxon>Marchantia</taxon>
    </lineage>
</organism>
<dbReference type="Pfam" id="PF04784">
    <property type="entry name" value="DUF547"/>
    <property type="match status" value="1"/>
</dbReference>
<dbReference type="Pfam" id="PF00462">
    <property type="entry name" value="Glutaredoxin"/>
    <property type="match status" value="1"/>
</dbReference>
<name>A0A176WDM4_MARPO</name>
<feature type="compositionally biased region" description="Basic and acidic residues" evidence="1">
    <location>
        <begin position="33"/>
        <end position="46"/>
    </location>
</feature>
<sequence>MVSATEVPADATATIEREMNAETAPDGTAARDVNLEKVEKKDEQPVEGHPAAAAPAAGDAPVAVAGGAATAEEKAIFLNEELLDGPYHVETINVESKGGPKNANADGTEGDTAELHPASESGKRLGFPVDEWTEKATAQASALKNLVLDGGSAMSKVIRRLSGKKDDFDSAEHSETGDEKPALEPVKEEHRDRGLPAKEGEHKDRQLKEKVTRWLAQKKNEIVGQVVESHPLEKEVATPEPADPKHVEDPGPQMKGRITVYTISGSQNCRAAKHFLRSRGLPYVEINLDAFPERRLDLEARTEKSSVPQIFFNNVFVGGFDELNSMNSADLGKLIKDVHETEVPADAPSLPVYGEDSTDEDNRKLDELAEIVRRLRAAVVVKDRFLRYRMHSNCFVGSEAIDFLVEDQYCEREEKSWVVSPYATFEFNTDFVLTLRPRVNAPMTAIIHRDHLFEDGNHFYRFLEHEPAVTGNKLLNFSGATNDMEPLPAVEVGNKLRQLMLAILESKLSNDGKHVDHHRLAKSEEFRRYVKLTEELHRIDLLTLSREEKLAFFINIYNSLVIHAVVHLGYFPVGALERRKFFGDFQYLIGGYAYSLSAIQNGLLRANQRPPYTLTKPFGPRDNRVKVALAEPEPLVHFALARGPQSSPAIKCYSAGRIDEELKSAASEFFADGGITIDLGAKTVSLDRIFKWYSTDFGKNESEILKWILPYLETKKSEQLTKLLDDTGLKVTYLS</sequence>
<dbReference type="EMBL" id="LVLJ01001251">
    <property type="protein sequence ID" value="OAE30753.1"/>
    <property type="molecule type" value="Genomic_DNA"/>
</dbReference>
<evidence type="ECO:0000313" key="5">
    <source>
        <dbReference type="Proteomes" id="UP000077202"/>
    </source>
</evidence>
<reference evidence="4" key="1">
    <citation type="submission" date="2016-03" db="EMBL/GenBank/DDBJ databases">
        <title>Mechanisms controlling the formation of the plant cell surface in tip-growing cells are functionally conserved among land plants.</title>
        <authorList>
            <person name="Honkanen S."/>
            <person name="Jones V.A."/>
            <person name="Morieri G."/>
            <person name="Champion C."/>
            <person name="Hetherington A.J."/>
            <person name="Kelly S."/>
            <person name="Saint-Marcoux D."/>
            <person name="Proust H."/>
            <person name="Prescott H."/>
            <person name="Dolan L."/>
        </authorList>
    </citation>
    <scope>NUCLEOTIDE SEQUENCE [LARGE SCALE GENOMIC DNA]</scope>
    <source>
        <tissue evidence="4">Whole gametophyte</tissue>
    </source>
</reference>
<protein>
    <submittedName>
        <fullName evidence="4">Uncharacterized protein</fullName>
    </submittedName>
</protein>
<dbReference type="Proteomes" id="UP000077202">
    <property type="component" value="Unassembled WGS sequence"/>
</dbReference>
<dbReference type="InterPro" id="IPR036388">
    <property type="entry name" value="WH-like_DNA-bd_sf"/>
</dbReference>
<keyword evidence="5" id="KW-1185">Reference proteome</keyword>